<proteinExistence type="predicted"/>
<keyword evidence="2" id="KW-0378">Hydrolase</keyword>
<dbReference type="OrthoDB" id="144122at2"/>
<dbReference type="Pfam" id="PF01612">
    <property type="entry name" value="DNA_pol_A_exo1"/>
    <property type="match status" value="1"/>
</dbReference>
<evidence type="ECO:0000313" key="3">
    <source>
        <dbReference type="Proteomes" id="UP000191931"/>
    </source>
</evidence>
<sequence length="377" mass="43133">MIEHTLINSDEDLKQQCEYIETHSRIAMDIEADSMHHFKEQVCLIQMADPEKNYLIDPLTIQDFSALKPLCENPAITKVFHGADFDIRSLDRDFNIRINNLFDTEIACRFLGIQRRSLAALLKKHFNLCLDKRFQRTDWSRRPLSDEMIAYSINDVAHLLELADILKKKLADSGRLSWAVEEFELQSEVRYDKTEDMPLFLKFKGAGKMGRENLAVLESLLQMRAAIAEKKNLPLFKIMGTETISQLTLKHPKTMQQLKDSRILSPKQINMYGELCVEAIVKGMAVPQNQLPSYPRKKSPEIKPEIPERIKALKHLRNEASQRTGIEPGFLMNNATITAIATVSPSTEEELKNINGTRNWQVNLLGKNIISVLNICS</sequence>
<dbReference type="SMART" id="SM00474">
    <property type="entry name" value="35EXOc"/>
    <property type="match status" value="1"/>
</dbReference>
<dbReference type="PROSITE" id="PS50967">
    <property type="entry name" value="HRDC"/>
    <property type="match status" value="2"/>
</dbReference>
<dbReference type="GO" id="GO:0000166">
    <property type="term" value="F:nucleotide binding"/>
    <property type="evidence" value="ECO:0007669"/>
    <property type="project" value="InterPro"/>
</dbReference>
<dbReference type="Pfam" id="PF00570">
    <property type="entry name" value="HRDC"/>
    <property type="match status" value="2"/>
</dbReference>
<dbReference type="GO" id="GO:0004525">
    <property type="term" value="F:ribonuclease III activity"/>
    <property type="evidence" value="ECO:0007669"/>
    <property type="project" value="UniProtKB-EC"/>
</dbReference>
<dbReference type="InterPro" id="IPR010997">
    <property type="entry name" value="HRDC-like_sf"/>
</dbReference>
<dbReference type="PANTHER" id="PTHR47649">
    <property type="entry name" value="RIBONUCLEASE D"/>
    <property type="match status" value="1"/>
</dbReference>
<dbReference type="EMBL" id="FWEV01000142">
    <property type="protein sequence ID" value="SLM30446.1"/>
    <property type="molecule type" value="Genomic_DNA"/>
</dbReference>
<dbReference type="InterPro" id="IPR002121">
    <property type="entry name" value="HRDC_dom"/>
</dbReference>
<dbReference type="GO" id="GO:0006139">
    <property type="term" value="P:nucleobase-containing compound metabolic process"/>
    <property type="evidence" value="ECO:0007669"/>
    <property type="project" value="InterPro"/>
</dbReference>
<dbReference type="InterPro" id="IPR012337">
    <property type="entry name" value="RNaseH-like_sf"/>
</dbReference>
<dbReference type="AlphaFoldDB" id="A0A1W1HDD1"/>
<dbReference type="SUPFAM" id="SSF53098">
    <property type="entry name" value="Ribonuclease H-like"/>
    <property type="match status" value="1"/>
</dbReference>
<dbReference type="InterPro" id="IPR051086">
    <property type="entry name" value="RNase_D-like"/>
</dbReference>
<dbReference type="STRING" id="1246637.MTBBW1_2260013"/>
<dbReference type="Gene3D" id="3.30.420.10">
    <property type="entry name" value="Ribonuclease H-like superfamily/Ribonuclease H"/>
    <property type="match status" value="1"/>
</dbReference>
<evidence type="ECO:0000259" key="1">
    <source>
        <dbReference type="PROSITE" id="PS50967"/>
    </source>
</evidence>
<feature type="domain" description="HRDC" evidence="1">
    <location>
        <begin position="210"/>
        <end position="290"/>
    </location>
</feature>
<reference evidence="2 3" key="1">
    <citation type="submission" date="2017-03" db="EMBL/GenBank/DDBJ databases">
        <authorList>
            <person name="Afonso C.L."/>
            <person name="Miller P.J."/>
            <person name="Scott M.A."/>
            <person name="Spackman E."/>
            <person name="Goraichik I."/>
            <person name="Dimitrov K.M."/>
            <person name="Suarez D.L."/>
            <person name="Swayne D.E."/>
        </authorList>
    </citation>
    <scope>NUCLEOTIDE SEQUENCE [LARGE SCALE GENOMIC DNA]</scope>
    <source>
        <strain evidence="2">PRJEB14757</strain>
    </source>
</reference>
<dbReference type="Gene3D" id="1.10.150.80">
    <property type="entry name" value="HRDC domain"/>
    <property type="match status" value="2"/>
</dbReference>
<dbReference type="RefSeq" id="WP_080808444.1">
    <property type="nucleotide sequence ID" value="NZ_LT828561.1"/>
</dbReference>
<dbReference type="GO" id="GO:0003676">
    <property type="term" value="F:nucleic acid binding"/>
    <property type="evidence" value="ECO:0007669"/>
    <property type="project" value="InterPro"/>
</dbReference>
<dbReference type="InterPro" id="IPR002562">
    <property type="entry name" value="3'-5'_exonuclease_dom"/>
</dbReference>
<accession>A0A1W1HDD1</accession>
<feature type="domain" description="HRDC" evidence="1">
    <location>
        <begin position="303"/>
        <end position="377"/>
    </location>
</feature>
<evidence type="ECO:0000313" key="2">
    <source>
        <dbReference type="EMBL" id="SLM30446.1"/>
    </source>
</evidence>
<dbReference type="EC" id="3.1.26.3" evidence="2"/>
<dbReference type="PANTHER" id="PTHR47649:SF1">
    <property type="entry name" value="RIBONUCLEASE D"/>
    <property type="match status" value="1"/>
</dbReference>
<dbReference type="SUPFAM" id="SSF47819">
    <property type="entry name" value="HRDC-like"/>
    <property type="match status" value="2"/>
</dbReference>
<dbReference type="GO" id="GO:0008408">
    <property type="term" value="F:3'-5' exonuclease activity"/>
    <property type="evidence" value="ECO:0007669"/>
    <property type="project" value="InterPro"/>
</dbReference>
<dbReference type="CDD" id="cd06142">
    <property type="entry name" value="RNaseD_exo"/>
    <property type="match status" value="1"/>
</dbReference>
<dbReference type="Proteomes" id="UP000191931">
    <property type="component" value="Unassembled WGS sequence"/>
</dbReference>
<dbReference type="InterPro" id="IPR036397">
    <property type="entry name" value="RNaseH_sf"/>
</dbReference>
<keyword evidence="3" id="KW-1185">Reference proteome</keyword>
<dbReference type="InterPro" id="IPR044876">
    <property type="entry name" value="HRDC_dom_sf"/>
</dbReference>
<name>A0A1W1HDD1_9BACT</name>
<protein>
    <submittedName>
        <fullName evidence="2">Rnd</fullName>
        <ecNumber evidence="2">3.1.26.3</ecNumber>
    </submittedName>
</protein>
<organism evidence="2 3">
    <name type="scientific">Desulfamplus magnetovallimortis</name>
    <dbReference type="NCBI Taxonomy" id="1246637"/>
    <lineage>
        <taxon>Bacteria</taxon>
        <taxon>Pseudomonadati</taxon>
        <taxon>Thermodesulfobacteriota</taxon>
        <taxon>Desulfobacteria</taxon>
        <taxon>Desulfobacterales</taxon>
        <taxon>Desulfobacteraceae</taxon>
        <taxon>Desulfamplus</taxon>
    </lineage>
</organism>
<gene>
    <name evidence="2" type="primary">rnd</name>
    <name evidence="2" type="ORF">MTBBW1_2260013</name>
</gene>
<dbReference type="SMART" id="SM00341">
    <property type="entry name" value="HRDC"/>
    <property type="match status" value="2"/>
</dbReference>